<dbReference type="Proteomes" id="UP000236161">
    <property type="component" value="Unassembled WGS sequence"/>
</dbReference>
<feature type="region of interest" description="Disordered" evidence="2">
    <location>
        <begin position="164"/>
        <end position="213"/>
    </location>
</feature>
<evidence type="ECO:0000256" key="2">
    <source>
        <dbReference type="SAM" id="MobiDB-lite"/>
    </source>
</evidence>
<dbReference type="OrthoDB" id="1938835at2759"/>
<gene>
    <name evidence="4" type="ORF">AXF42_Ash011372</name>
</gene>
<feature type="compositionally biased region" description="Polar residues" evidence="2">
    <location>
        <begin position="57"/>
        <end position="71"/>
    </location>
</feature>
<accession>A0A2I0AEC0</accession>
<dbReference type="PROSITE" id="PS50089">
    <property type="entry name" value="ZF_RING_2"/>
    <property type="match status" value="1"/>
</dbReference>
<feature type="compositionally biased region" description="Basic and acidic residues" evidence="2">
    <location>
        <begin position="372"/>
        <end position="388"/>
    </location>
</feature>
<dbReference type="PANTHER" id="PTHR31150">
    <property type="entry name" value="EXPRESSED PROTEIN"/>
    <property type="match status" value="1"/>
</dbReference>
<keyword evidence="1" id="KW-0479">Metal-binding</keyword>
<dbReference type="PANTHER" id="PTHR31150:SF32">
    <property type="entry name" value="RING_U-BOX SUPERFAMILY PROTEIN"/>
    <property type="match status" value="1"/>
</dbReference>
<feature type="compositionally biased region" description="Low complexity" evidence="2">
    <location>
        <begin position="343"/>
        <end position="354"/>
    </location>
</feature>
<reference evidence="4 5" key="1">
    <citation type="journal article" date="2017" name="Nature">
        <title>The Apostasia genome and the evolution of orchids.</title>
        <authorList>
            <person name="Zhang G.Q."/>
            <person name="Liu K.W."/>
            <person name="Li Z."/>
            <person name="Lohaus R."/>
            <person name="Hsiao Y.Y."/>
            <person name="Niu S.C."/>
            <person name="Wang J.Y."/>
            <person name="Lin Y.C."/>
            <person name="Xu Q."/>
            <person name="Chen L.J."/>
            <person name="Yoshida K."/>
            <person name="Fujiwara S."/>
            <person name="Wang Z.W."/>
            <person name="Zhang Y.Q."/>
            <person name="Mitsuda N."/>
            <person name="Wang M."/>
            <person name="Liu G.H."/>
            <person name="Pecoraro L."/>
            <person name="Huang H.X."/>
            <person name="Xiao X.J."/>
            <person name="Lin M."/>
            <person name="Wu X.Y."/>
            <person name="Wu W.L."/>
            <person name="Chen Y.Y."/>
            <person name="Chang S.B."/>
            <person name="Sakamoto S."/>
            <person name="Ohme-Takagi M."/>
            <person name="Yagi M."/>
            <person name="Zeng S.J."/>
            <person name="Shen C.Y."/>
            <person name="Yeh C.M."/>
            <person name="Luo Y.B."/>
            <person name="Tsai W.C."/>
            <person name="Van de Peer Y."/>
            <person name="Liu Z.J."/>
        </authorList>
    </citation>
    <scope>NUCLEOTIDE SEQUENCE [LARGE SCALE GENOMIC DNA]</scope>
    <source>
        <strain evidence="5">cv. Shenzhen</strain>
        <tissue evidence="4">Stem</tissue>
    </source>
</reference>
<proteinExistence type="predicted"/>
<feature type="compositionally biased region" description="Polar residues" evidence="2">
    <location>
        <begin position="101"/>
        <end position="115"/>
    </location>
</feature>
<feature type="region of interest" description="Disordered" evidence="2">
    <location>
        <begin position="55"/>
        <end position="121"/>
    </location>
</feature>
<feature type="compositionally biased region" description="Polar residues" evidence="2">
    <location>
        <begin position="183"/>
        <end position="198"/>
    </location>
</feature>
<feature type="region of interest" description="Disordered" evidence="2">
    <location>
        <begin position="316"/>
        <end position="388"/>
    </location>
</feature>
<keyword evidence="1" id="KW-0863">Zinc-finger</keyword>
<evidence type="ECO:0000313" key="5">
    <source>
        <dbReference type="Proteomes" id="UP000236161"/>
    </source>
</evidence>
<dbReference type="InterPro" id="IPR056939">
    <property type="entry name" value="Znf_RING_Vps8"/>
</dbReference>
<keyword evidence="5" id="KW-1185">Reference proteome</keyword>
<dbReference type="SMART" id="SM00184">
    <property type="entry name" value="RING"/>
    <property type="match status" value="1"/>
</dbReference>
<organism evidence="4 5">
    <name type="scientific">Apostasia shenzhenica</name>
    <dbReference type="NCBI Taxonomy" id="1088818"/>
    <lineage>
        <taxon>Eukaryota</taxon>
        <taxon>Viridiplantae</taxon>
        <taxon>Streptophyta</taxon>
        <taxon>Embryophyta</taxon>
        <taxon>Tracheophyta</taxon>
        <taxon>Spermatophyta</taxon>
        <taxon>Magnoliopsida</taxon>
        <taxon>Liliopsida</taxon>
        <taxon>Asparagales</taxon>
        <taxon>Orchidaceae</taxon>
        <taxon>Apostasioideae</taxon>
        <taxon>Apostasia</taxon>
    </lineage>
</organism>
<dbReference type="GO" id="GO:0008270">
    <property type="term" value="F:zinc ion binding"/>
    <property type="evidence" value="ECO:0007669"/>
    <property type="project" value="UniProtKB-KW"/>
</dbReference>
<evidence type="ECO:0000259" key="3">
    <source>
        <dbReference type="PROSITE" id="PS50089"/>
    </source>
</evidence>
<feature type="domain" description="RING-type" evidence="3">
    <location>
        <begin position="262"/>
        <end position="313"/>
    </location>
</feature>
<dbReference type="Pfam" id="PF23412">
    <property type="entry name" value="zf_RING_Vps8"/>
    <property type="match status" value="1"/>
</dbReference>
<dbReference type="AlphaFoldDB" id="A0A2I0AEC0"/>
<dbReference type="SUPFAM" id="SSF57850">
    <property type="entry name" value="RING/U-box"/>
    <property type="match status" value="1"/>
</dbReference>
<dbReference type="EMBL" id="KZ451988">
    <property type="protein sequence ID" value="PKA53892.1"/>
    <property type="molecule type" value="Genomic_DNA"/>
</dbReference>
<evidence type="ECO:0000256" key="1">
    <source>
        <dbReference type="PROSITE-ProRule" id="PRU00175"/>
    </source>
</evidence>
<dbReference type="InterPro" id="IPR001841">
    <property type="entry name" value="Znf_RING"/>
</dbReference>
<dbReference type="InterPro" id="IPR013083">
    <property type="entry name" value="Znf_RING/FYVE/PHD"/>
</dbReference>
<keyword evidence="1" id="KW-0862">Zinc</keyword>
<name>A0A2I0AEC0_9ASPA</name>
<sequence>MGANCCVAAREKPLPSRVNHEVSTYRNFRHSPSWSFRWDNRTHIEDIVENHARFSHHNSGNVSSEVKSSTDTETDGPSDGDSPAKTFQPSKWRLSPGTGGSENTCTAADQSTARNASPEVKGSLKSSVLVDKPFIKTSVATPALSPSTIKMAGLSSPSRSIIPSNPSSKKIRHSPGHPLCGQVSDSRIPSLKSLNEGNSPEVGRNSHADSSDGLSMMHTFSELLSSSQRERWSFDSKKFSSFTNNLGVTPPTTHHSPDLLTCGICSKLLKEKKSPWSSDVVAVLICGHVYHSECLESLTSEIERYDPPCPICENKGESKGERPTALPISNSRKRNGKGAIMVSSSSMKSSISSSPFLKRRFSTGSRPVRSAPENETKKKSFWERYRRG</sequence>
<dbReference type="STRING" id="1088818.A0A2I0AEC0"/>
<dbReference type="Gene3D" id="3.30.40.10">
    <property type="entry name" value="Zinc/RING finger domain, C3HC4 (zinc finger)"/>
    <property type="match status" value="1"/>
</dbReference>
<protein>
    <recommendedName>
        <fullName evidence="3">RING-type domain-containing protein</fullName>
    </recommendedName>
</protein>
<evidence type="ECO:0000313" key="4">
    <source>
        <dbReference type="EMBL" id="PKA53892.1"/>
    </source>
</evidence>